<dbReference type="PANTHER" id="PTHR12654:SF4">
    <property type="entry name" value="PB1 DOMAIN-CONTAINING PROTEIN"/>
    <property type="match status" value="1"/>
</dbReference>
<evidence type="ECO:0000259" key="1">
    <source>
        <dbReference type="Pfam" id="PF04685"/>
    </source>
</evidence>
<evidence type="ECO:0000313" key="3">
    <source>
        <dbReference type="EMBL" id="MBB5084154.1"/>
    </source>
</evidence>
<dbReference type="InterPro" id="IPR008928">
    <property type="entry name" value="6-hairpin_glycosidase_sf"/>
</dbReference>
<reference evidence="3 4" key="1">
    <citation type="submission" date="2020-08" db="EMBL/GenBank/DDBJ databases">
        <title>Genomic Encyclopedia of Type Strains, Phase IV (KMG-IV): sequencing the most valuable type-strain genomes for metagenomic binning, comparative biology and taxonomic classification.</title>
        <authorList>
            <person name="Goeker M."/>
        </authorList>
    </citation>
    <scope>NUCLEOTIDE SEQUENCE [LARGE SCALE GENOMIC DNA]</scope>
    <source>
        <strain evidence="3 4">DSM 45385</strain>
    </source>
</reference>
<dbReference type="EMBL" id="JACHIN010000021">
    <property type="protein sequence ID" value="MBB5084154.1"/>
    <property type="molecule type" value="Genomic_DNA"/>
</dbReference>
<dbReference type="RefSeq" id="WP_221341701.1">
    <property type="nucleotide sequence ID" value="NZ_JACHIN010000021.1"/>
</dbReference>
<keyword evidence="4" id="KW-1185">Reference proteome</keyword>
<protein>
    <submittedName>
        <fullName evidence="3">Uncharacterized protein (DUF608 family)</fullName>
    </submittedName>
</protein>
<sequence length="828" mass="90510">MRARPIPHERGRHVAMPLGGIGTGNLAICADGGLRQWQLQNSGNHLGGLPYTFFALRVSTWEPPTNRTVILQAPPPEPGAEGTPLVNDDHVPAWQREMLARHPGVPGTTFRGLYPFARIEYHGLPVRAELEAFNPLIPLDVERSSLPVAMFTFTLANDGAVPAQVWLAAAVQNPVGHDGTTAVEGVRAAGYGGNTNRVRRHGGWSALVMDNTRVDPSAPGAGQAVLSADSPHASFLPQWAHPEEFLSFLAGRAVYGDADRVRHASWSPDPQIGRTWSGPSPEGHTWNGGLVAPVMLEPGASAQIRLCLAWHFPNRYADFIQFGPPNPAWGPTRFWLGNAYAIRFPDALDVAAHTQENWTALRDDSLRWTDTFADLPVETAEHLAAQAAILRSPSCFQAADGTFYGFEGVLGASTSMWSGDVGGSCPLNCTHVWNYAQAVAKLFPTLERDMRATEFGITQAPQGYLPHRVLAPAYLRQLWDVPIGGPAEPALDGMLGAILKTFREVRHGDPADHRPALRRLLGHIRRTWDPEATGVLRGVQPSTHDIDLNGLNPYMGGLWLAALRAAAEMGLGDDLPELFARGSAVYDERLFDGEYYIQEPEPGTDYQWGVGCLADQLIGQWWAHQLGLGHVLPREHVVSALRAIVRHNLRTGFEGFEHPYRVFADGGDTGLLMCTWPRGGRPEVPTRYCDEVWTGSEYQVAAHCLWEGLTEEADAILGGLWRRYDGRRRNPYNQIECGDHYVRAMAGWSVLDAMSGVTWDAGTGRLTVRERGPGRWPLLLPTGWGHLTRDDSGIHITCLYGELPTDVSVEETAEPGADAVGGHGGGER</sequence>
<dbReference type="InterPro" id="IPR052566">
    <property type="entry name" value="Non-lysos_glucosylceramidase"/>
</dbReference>
<dbReference type="PANTHER" id="PTHR12654">
    <property type="entry name" value="BILE ACID BETA-GLUCOSIDASE-RELATED"/>
    <property type="match status" value="1"/>
</dbReference>
<dbReference type="GO" id="GO:0008422">
    <property type="term" value="F:beta-glucosidase activity"/>
    <property type="evidence" value="ECO:0007669"/>
    <property type="project" value="TreeGrafter"/>
</dbReference>
<dbReference type="AlphaFoldDB" id="A0A7W8AEF9"/>
<feature type="domain" description="Glycosyl-hydrolase family 116 catalytic region" evidence="1">
    <location>
        <begin position="516"/>
        <end position="749"/>
    </location>
</feature>
<proteinExistence type="predicted"/>
<dbReference type="GO" id="GO:0005975">
    <property type="term" value="P:carbohydrate metabolic process"/>
    <property type="evidence" value="ECO:0007669"/>
    <property type="project" value="InterPro"/>
</dbReference>
<dbReference type="Pfam" id="PF12215">
    <property type="entry name" value="Glyco_hydr_116N"/>
    <property type="match status" value="1"/>
</dbReference>
<accession>A0A7W8AEF9</accession>
<gene>
    <name evidence="3" type="ORF">HNR40_009662</name>
</gene>
<dbReference type="InterPro" id="IPR006775">
    <property type="entry name" value="GH116_catalytic"/>
</dbReference>
<feature type="domain" description="Glycosyl-hydrolase family 116 N-terminal" evidence="2">
    <location>
        <begin position="15"/>
        <end position="359"/>
    </location>
</feature>
<organism evidence="3 4">
    <name type="scientific">Nonomuraea endophytica</name>
    <dbReference type="NCBI Taxonomy" id="714136"/>
    <lineage>
        <taxon>Bacteria</taxon>
        <taxon>Bacillati</taxon>
        <taxon>Actinomycetota</taxon>
        <taxon>Actinomycetes</taxon>
        <taxon>Streptosporangiales</taxon>
        <taxon>Streptosporangiaceae</taxon>
        <taxon>Nonomuraea</taxon>
    </lineage>
</organism>
<comment type="caution">
    <text evidence="3">The sequence shown here is derived from an EMBL/GenBank/DDBJ whole genome shotgun (WGS) entry which is preliminary data.</text>
</comment>
<dbReference type="SUPFAM" id="SSF48208">
    <property type="entry name" value="Six-hairpin glycosidases"/>
    <property type="match status" value="1"/>
</dbReference>
<name>A0A7W8AEF9_9ACTN</name>
<dbReference type="InterPro" id="IPR024462">
    <property type="entry name" value="GH116_N"/>
</dbReference>
<evidence type="ECO:0000313" key="4">
    <source>
        <dbReference type="Proteomes" id="UP000568380"/>
    </source>
</evidence>
<dbReference type="Pfam" id="PF04685">
    <property type="entry name" value="DUF608"/>
    <property type="match status" value="1"/>
</dbReference>
<evidence type="ECO:0000259" key="2">
    <source>
        <dbReference type="Pfam" id="PF12215"/>
    </source>
</evidence>
<dbReference type="Proteomes" id="UP000568380">
    <property type="component" value="Unassembled WGS sequence"/>
</dbReference>